<gene>
    <name evidence="1" type="ORF">B0H17DRAFT_1134156</name>
</gene>
<dbReference type="EMBL" id="JARKIE010000062">
    <property type="protein sequence ID" value="KAJ7690888.1"/>
    <property type="molecule type" value="Genomic_DNA"/>
</dbReference>
<name>A0AAD7DG50_MYCRO</name>
<comment type="caution">
    <text evidence="1">The sequence shown here is derived from an EMBL/GenBank/DDBJ whole genome shotgun (WGS) entry which is preliminary data.</text>
</comment>
<accession>A0AAD7DG50</accession>
<organism evidence="1 2">
    <name type="scientific">Mycena rosella</name>
    <name type="common">Pink bonnet</name>
    <name type="synonym">Agaricus rosellus</name>
    <dbReference type="NCBI Taxonomy" id="1033263"/>
    <lineage>
        <taxon>Eukaryota</taxon>
        <taxon>Fungi</taxon>
        <taxon>Dikarya</taxon>
        <taxon>Basidiomycota</taxon>
        <taxon>Agaricomycotina</taxon>
        <taxon>Agaricomycetes</taxon>
        <taxon>Agaricomycetidae</taxon>
        <taxon>Agaricales</taxon>
        <taxon>Marasmiineae</taxon>
        <taxon>Mycenaceae</taxon>
        <taxon>Mycena</taxon>
    </lineage>
</organism>
<evidence type="ECO:0000313" key="2">
    <source>
        <dbReference type="Proteomes" id="UP001221757"/>
    </source>
</evidence>
<keyword evidence="2" id="KW-1185">Reference proteome</keyword>
<dbReference type="Proteomes" id="UP001221757">
    <property type="component" value="Unassembled WGS sequence"/>
</dbReference>
<dbReference type="AlphaFoldDB" id="A0AAD7DG50"/>
<protein>
    <submittedName>
        <fullName evidence="1">Uncharacterized protein</fullName>
    </submittedName>
</protein>
<proteinExistence type="predicted"/>
<sequence length="382" mass="42523">MGRGIHKGVNNIGQALRGALAKGCRKEDRARTTRQDQAVPVLMHGHNELAATSKVAILAQSNQTLSAGSAPEYESAPAIEETAGAAGIGLERSQAIGRYVRVNIDDGERRVIVVIERINDSNLVGHRITRGKWAKAEIANSSYRVLMKDPHTVSRRSRAEMFHHSIETAWQNLEEFGRGSDRGTQSINYLHGKYKSSSRIARARRRVVITRRALVRVLFAVLSKTDRQVRQKCLARSLVGLVQLVLVKVPHARDQVGAPVVEVRKPLQNRPLFEELSVYLATVLRNFVELSQCIGDDSPSPSDSRIKGKGVVLAKNGLERLSTYLWEIILENQVLKASLALYATNTVWGTAQLDHELPQTVEEPFYKHGRRVIDETLAELQL</sequence>
<evidence type="ECO:0000313" key="1">
    <source>
        <dbReference type="EMBL" id="KAJ7690888.1"/>
    </source>
</evidence>
<reference evidence="1" key="1">
    <citation type="submission" date="2023-03" db="EMBL/GenBank/DDBJ databases">
        <title>Massive genome expansion in bonnet fungi (Mycena s.s.) driven by repeated elements and novel gene families across ecological guilds.</title>
        <authorList>
            <consortium name="Lawrence Berkeley National Laboratory"/>
            <person name="Harder C.B."/>
            <person name="Miyauchi S."/>
            <person name="Viragh M."/>
            <person name="Kuo A."/>
            <person name="Thoen E."/>
            <person name="Andreopoulos B."/>
            <person name="Lu D."/>
            <person name="Skrede I."/>
            <person name="Drula E."/>
            <person name="Henrissat B."/>
            <person name="Morin E."/>
            <person name="Kohler A."/>
            <person name="Barry K."/>
            <person name="LaButti K."/>
            <person name="Morin E."/>
            <person name="Salamov A."/>
            <person name="Lipzen A."/>
            <person name="Mereny Z."/>
            <person name="Hegedus B."/>
            <person name="Baldrian P."/>
            <person name="Stursova M."/>
            <person name="Weitz H."/>
            <person name="Taylor A."/>
            <person name="Grigoriev I.V."/>
            <person name="Nagy L.G."/>
            <person name="Martin F."/>
            <person name="Kauserud H."/>
        </authorList>
    </citation>
    <scope>NUCLEOTIDE SEQUENCE</scope>
    <source>
        <strain evidence="1">CBHHK067</strain>
    </source>
</reference>